<protein>
    <submittedName>
        <fullName evidence="1">Uncharacterized protein</fullName>
    </submittedName>
</protein>
<name>A0ABQ9XFE2_9EUKA</name>
<evidence type="ECO:0000313" key="2">
    <source>
        <dbReference type="Proteomes" id="UP001281761"/>
    </source>
</evidence>
<gene>
    <name evidence="1" type="ORF">BLNAU_13804</name>
</gene>
<dbReference type="Proteomes" id="UP001281761">
    <property type="component" value="Unassembled WGS sequence"/>
</dbReference>
<comment type="caution">
    <text evidence="1">The sequence shown here is derived from an EMBL/GenBank/DDBJ whole genome shotgun (WGS) entry which is preliminary data.</text>
</comment>
<reference evidence="1 2" key="1">
    <citation type="journal article" date="2022" name="bioRxiv">
        <title>Genomics of Preaxostyla Flagellates Illuminates Evolutionary Transitions and the Path Towards Mitochondrial Loss.</title>
        <authorList>
            <person name="Novak L.V.F."/>
            <person name="Treitli S.C."/>
            <person name="Pyrih J."/>
            <person name="Halakuc P."/>
            <person name="Pipaliya S.V."/>
            <person name="Vacek V."/>
            <person name="Brzon O."/>
            <person name="Soukal P."/>
            <person name="Eme L."/>
            <person name="Dacks J.B."/>
            <person name="Karnkowska A."/>
            <person name="Elias M."/>
            <person name="Hampl V."/>
        </authorList>
    </citation>
    <scope>NUCLEOTIDE SEQUENCE [LARGE SCALE GENOMIC DNA]</scope>
    <source>
        <strain evidence="1">NAU3</strain>
        <tissue evidence="1">Gut</tissue>
    </source>
</reference>
<keyword evidence="2" id="KW-1185">Reference proteome</keyword>
<sequence>MLLTLVRECLGNCSPSNEQAFVSSKLIPRILSTPHLRDLSLLLNKRLIHLLNTHDVLTFAQHISLGRFAGNLDIIGTNEDKGDANEKSGKFSPHQKS</sequence>
<proteinExistence type="predicted"/>
<organism evidence="1 2">
    <name type="scientific">Blattamonas nauphoetae</name>
    <dbReference type="NCBI Taxonomy" id="2049346"/>
    <lineage>
        <taxon>Eukaryota</taxon>
        <taxon>Metamonada</taxon>
        <taxon>Preaxostyla</taxon>
        <taxon>Oxymonadida</taxon>
        <taxon>Blattamonas</taxon>
    </lineage>
</organism>
<accession>A0ABQ9XFE2</accession>
<evidence type="ECO:0000313" key="1">
    <source>
        <dbReference type="EMBL" id="KAK2951188.1"/>
    </source>
</evidence>
<dbReference type="EMBL" id="JARBJD010000122">
    <property type="protein sequence ID" value="KAK2951188.1"/>
    <property type="molecule type" value="Genomic_DNA"/>
</dbReference>